<comment type="cofactor">
    <cofactor evidence="13">
        <name>FAD</name>
        <dbReference type="ChEBI" id="CHEBI:57692"/>
    </cofactor>
    <text evidence="13">Binds 1 FAD per subunit.</text>
</comment>
<evidence type="ECO:0000256" key="13">
    <source>
        <dbReference type="PIRSR" id="PIRSR000350-3"/>
    </source>
</evidence>
<feature type="binding site" evidence="13">
    <location>
        <position position="274"/>
    </location>
    <ligand>
        <name>NAD(+)</name>
        <dbReference type="ChEBI" id="CHEBI:57540"/>
    </ligand>
</feature>
<evidence type="ECO:0000256" key="1">
    <source>
        <dbReference type="ARBA" id="ARBA00002842"/>
    </source>
</evidence>
<feature type="binding site" evidence="13">
    <location>
        <begin position="186"/>
        <end position="193"/>
    </location>
    <ligand>
        <name>NAD(+)</name>
        <dbReference type="ChEBI" id="CHEBI:57540"/>
    </ligand>
</feature>
<dbReference type="Gene3D" id="3.50.50.60">
    <property type="entry name" value="FAD/NAD(P)-binding domain"/>
    <property type="match status" value="2"/>
</dbReference>
<keyword evidence="13" id="KW-0547">Nucleotide-binding</keyword>
<dbReference type="RefSeq" id="WP_168817681.1">
    <property type="nucleotide sequence ID" value="NZ_CP051217.1"/>
</dbReference>
<dbReference type="InterPro" id="IPR023753">
    <property type="entry name" value="FAD/NAD-binding_dom"/>
</dbReference>
<dbReference type="GO" id="GO:0004148">
    <property type="term" value="F:dihydrolipoyl dehydrogenase (NADH) activity"/>
    <property type="evidence" value="ECO:0007669"/>
    <property type="project" value="TreeGrafter"/>
</dbReference>
<dbReference type="EMBL" id="CP051217">
    <property type="protein sequence ID" value="QJB67993.1"/>
    <property type="molecule type" value="Genomic_DNA"/>
</dbReference>
<evidence type="ECO:0000256" key="7">
    <source>
        <dbReference type="ARBA" id="ARBA00022630"/>
    </source>
</evidence>
<dbReference type="PRINTS" id="PR00411">
    <property type="entry name" value="PNDRDTASEI"/>
</dbReference>
<dbReference type="GO" id="GO:0003957">
    <property type="term" value="F:NAD(P)+ transhydrogenase (Si-specific) activity"/>
    <property type="evidence" value="ECO:0007669"/>
    <property type="project" value="UniProtKB-EC"/>
</dbReference>
<evidence type="ECO:0000256" key="3">
    <source>
        <dbReference type="ARBA" id="ARBA00007532"/>
    </source>
</evidence>
<dbReference type="EC" id="1.6.1.1" evidence="4"/>
<dbReference type="PIRSF" id="PIRSF000350">
    <property type="entry name" value="Mercury_reductase_MerA"/>
    <property type="match status" value="1"/>
</dbReference>
<keyword evidence="10 16" id="KW-0560">Oxidoreductase</keyword>
<keyword evidence="6" id="KW-0963">Cytoplasm</keyword>
<dbReference type="PANTHER" id="PTHR22912">
    <property type="entry name" value="DISULFIDE OXIDOREDUCTASE"/>
    <property type="match status" value="1"/>
</dbReference>
<evidence type="ECO:0000256" key="6">
    <source>
        <dbReference type="ARBA" id="ARBA00022490"/>
    </source>
</evidence>
<dbReference type="PRINTS" id="PR00368">
    <property type="entry name" value="FADPNR"/>
</dbReference>
<protein>
    <recommendedName>
        <fullName evidence="5">Soluble pyridine nucleotide transhydrogenase</fullName>
        <ecNumber evidence="4">1.6.1.1</ecNumber>
    </recommendedName>
    <alternativeName>
        <fullName evidence="12">NAD(P)(+) transhydrogenase [B-specific]</fullName>
    </alternativeName>
</protein>
<evidence type="ECO:0000313" key="16">
    <source>
        <dbReference type="EMBL" id="QJB67993.1"/>
    </source>
</evidence>
<dbReference type="FunFam" id="3.30.390.30:FF:000001">
    <property type="entry name" value="Dihydrolipoyl dehydrogenase"/>
    <property type="match status" value="1"/>
</dbReference>
<evidence type="ECO:0000256" key="10">
    <source>
        <dbReference type="ARBA" id="ARBA00023002"/>
    </source>
</evidence>
<evidence type="ECO:0000256" key="11">
    <source>
        <dbReference type="ARBA" id="ARBA00023027"/>
    </source>
</evidence>
<evidence type="ECO:0000259" key="14">
    <source>
        <dbReference type="Pfam" id="PF02852"/>
    </source>
</evidence>
<keyword evidence="11 13" id="KW-0520">NAD</keyword>
<evidence type="ECO:0000256" key="12">
    <source>
        <dbReference type="ARBA" id="ARBA00031183"/>
    </source>
</evidence>
<accession>A0A6H2DJ30</accession>
<dbReference type="Pfam" id="PF02852">
    <property type="entry name" value="Pyr_redox_dim"/>
    <property type="match status" value="1"/>
</dbReference>
<dbReference type="NCBIfam" id="NF003585">
    <property type="entry name" value="PRK05249.1"/>
    <property type="match status" value="1"/>
</dbReference>
<organism evidence="16 17">
    <name type="scientific">Parasphingorhabdus halotolerans</name>
    <dbReference type="NCBI Taxonomy" id="2725558"/>
    <lineage>
        <taxon>Bacteria</taxon>
        <taxon>Pseudomonadati</taxon>
        <taxon>Pseudomonadota</taxon>
        <taxon>Alphaproteobacteria</taxon>
        <taxon>Sphingomonadales</taxon>
        <taxon>Sphingomonadaceae</taxon>
        <taxon>Parasphingorhabdus</taxon>
    </lineage>
</organism>
<feature type="binding site" evidence="13">
    <location>
        <position position="53"/>
    </location>
    <ligand>
        <name>FAD</name>
        <dbReference type="ChEBI" id="CHEBI:57692"/>
    </ligand>
</feature>
<dbReference type="Pfam" id="PF07992">
    <property type="entry name" value="Pyr_redox_2"/>
    <property type="match status" value="1"/>
</dbReference>
<dbReference type="GO" id="GO:0005829">
    <property type="term" value="C:cytosol"/>
    <property type="evidence" value="ECO:0007669"/>
    <property type="project" value="TreeGrafter"/>
</dbReference>
<name>A0A6H2DJ30_9SPHN</name>
<comment type="similarity">
    <text evidence="3">Belongs to the class-I pyridine nucleotide-disulfide oxidoreductase family.</text>
</comment>
<evidence type="ECO:0000256" key="9">
    <source>
        <dbReference type="ARBA" id="ARBA00022857"/>
    </source>
</evidence>
<comment type="function">
    <text evidence="1">Conversion of NADPH, generated by peripheral catabolic pathways, to NADH, which can enter the respiratory chain for energy generation.</text>
</comment>
<dbReference type="InterPro" id="IPR001100">
    <property type="entry name" value="Pyr_nuc-diS_OxRdtase"/>
</dbReference>
<gene>
    <name evidence="16" type="primary">sthA</name>
    <name evidence="16" type="ORF">HF685_00625</name>
</gene>
<dbReference type="Gene3D" id="3.30.390.30">
    <property type="match status" value="1"/>
</dbReference>
<evidence type="ECO:0000313" key="17">
    <source>
        <dbReference type="Proteomes" id="UP000501600"/>
    </source>
</evidence>
<keyword evidence="17" id="KW-1185">Reference proteome</keyword>
<dbReference type="GO" id="GO:0006103">
    <property type="term" value="P:2-oxoglutarate metabolic process"/>
    <property type="evidence" value="ECO:0007669"/>
    <property type="project" value="TreeGrafter"/>
</dbReference>
<dbReference type="SUPFAM" id="SSF51905">
    <property type="entry name" value="FAD/NAD(P)-binding domain"/>
    <property type="match status" value="1"/>
</dbReference>
<evidence type="ECO:0000256" key="8">
    <source>
        <dbReference type="ARBA" id="ARBA00022827"/>
    </source>
</evidence>
<keyword evidence="8 13" id="KW-0274">FAD</keyword>
<comment type="subcellular location">
    <subcellularLocation>
        <location evidence="2">Cytoplasm</location>
    </subcellularLocation>
</comment>
<evidence type="ECO:0000256" key="5">
    <source>
        <dbReference type="ARBA" id="ARBA00016603"/>
    </source>
</evidence>
<feature type="binding site" evidence="13">
    <location>
        <position position="316"/>
    </location>
    <ligand>
        <name>FAD</name>
        <dbReference type="ChEBI" id="CHEBI:57692"/>
    </ligand>
</feature>
<sequence>MTDFDYDFVIIGGGPAGRRAAIQASKLGKSVAIIDDQKMIGGVSVHTGTLPSKTIRESVLSVTGWRDQHFKSRQHRDGVKMMQDSINSRLSTTLGDEVEVIDSQLARNNVRILKGRAKFSGIHKLAIQQNSQGKKTSFSVTADKFLIAVGTKPFRPKNIPFNGTTVIDSDSVAANLPMPKSITVVGGGVIGIEYATIFSALEIPVTVVEARERILEFIDRDIVANFVHQLTERGISLRLGRKINKITLDNHNCPNILLDDGRQLRSEMLLFTAGRVGAVDNLGLEKVGIECDSRGRLVVDRETLQTSQPNIYAAGDIIGFPALASTSMEQGRQAACHAFGVPINHSGNSFPLGIYSIPEIASIGLSEEDARLKGYQVEIGVARFQETSRGHILGNCKGMLKCIFDLSDRKLLGVHIVGEGATELIHIGQAVINLNGGIDYLSDNVFNFPTLAEAYKVAALDAYNRLPKPRLRA</sequence>
<keyword evidence="9" id="KW-0521">NADP</keyword>
<dbReference type="GO" id="GO:0050660">
    <property type="term" value="F:flavin adenine dinucleotide binding"/>
    <property type="evidence" value="ECO:0007669"/>
    <property type="project" value="TreeGrafter"/>
</dbReference>
<dbReference type="PANTHER" id="PTHR22912:SF93">
    <property type="entry name" value="SOLUBLE PYRIDINE NUCLEOTIDE TRANSHYDROGENASE"/>
    <property type="match status" value="1"/>
</dbReference>
<dbReference type="InterPro" id="IPR004099">
    <property type="entry name" value="Pyr_nucl-diS_OxRdtase_dimer"/>
</dbReference>
<dbReference type="KEGG" id="phao:HF685_00625"/>
<dbReference type="InterPro" id="IPR050151">
    <property type="entry name" value="Class-I_Pyr_Nuc-Dis_Oxidored"/>
</dbReference>
<reference evidence="16 17" key="1">
    <citation type="submission" date="2020-04" db="EMBL/GenBank/DDBJ databases">
        <title>Genome sequence for Sphingorhabdus sp. strain M1.</title>
        <authorList>
            <person name="Park S.-J."/>
        </authorList>
    </citation>
    <scope>NUCLEOTIDE SEQUENCE [LARGE SCALE GENOMIC DNA]</scope>
    <source>
        <strain evidence="16 17">JK6</strain>
    </source>
</reference>
<dbReference type="InterPro" id="IPR036188">
    <property type="entry name" value="FAD/NAD-bd_sf"/>
</dbReference>
<feature type="domain" description="Pyridine nucleotide-disulphide oxidoreductase dimerisation" evidence="14">
    <location>
        <begin position="351"/>
        <end position="458"/>
    </location>
</feature>
<keyword evidence="7" id="KW-0285">Flavoprotein</keyword>
<evidence type="ECO:0000256" key="2">
    <source>
        <dbReference type="ARBA" id="ARBA00004496"/>
    </source>
</evidence>
<dbReference type="Proteomes" id="UP000501600">
    <property type="component" value="Chromosome"/>
</dbReference>
<proteinExistence type="inferred from homology"/>
<dbReference type="AlphaFoldDB" id="A0A6H2DJ30"/>
<evidence type="ECO:0000259" key="15">
    <source>
        <dbReference type="Pfam" id="PF07992"/>
    </source>
</evidence>
<evidence type="ECO:0000256" key="4">
    <source>
        <dbReference type="ARBA" id="ARBA00012772"/>
    </source>
</evidence>
<dbReference type="SUPFAM" id="SSF55424">
    <property type="entry name" value="FAD/NAD-linked reductases, dimerisation (C-terminal) domain"/>
    <property type="match status" value="1"/>
</dbReference>
<feature type="domain" description="FAD/NAD(P)-binding" evidence="15">
    <location>
        <begin position="6"/>
        <end position="331"/>
    </location>
</feature>
<dbReference type="InterPro" id="IPR016156">
    <property type="entry name" value="FAD/NAD-linked_Rdtase_dimer_sf"/>
</dbReference>
<feature type="binding site" evidence="13">
    <location>
        <position position="209"/>
    </location>
    <ligand>
        <name>NAD(+)</name>
        <dbReference type="ChEBI" id="CHEBI:57540"/>
    </ligand>
</feature>